<evidence type="ECO:0000313" key="8">
    <source>
        <dbReference type="EMBL" id="KAK8550667.1"/>
    </source>
</evidence>
<accession>A0ABR2E0F5</accession>
<keyword evidence="6" id="KW-0812">Transmembrane</keyword>
<keyword evidence="3" id="KW-0804">Transcription</keyword>
<dbReference type="InterPro" id="IPR036638">
    <property type="entry name" value="HLH_DNA-bd_sf"/>
</dbReference>
<name>A0ABR2E0F5_9ROSI</name>
<keyword evidence="6" id="KW-1133">Transmembrane helix</keyword>
<reference evidence="8 9" key="1">
    <citation type="journal article" date="2024" name="G3 (Bethesda)">
        <title>Genome assembly of Hibiscus sabdariffa L. provides insights into metabolisms of medicinal natural products.</title>
        <authorList>
            <person name="Kim T."/>
        </authorList>
    </citation>
    <scope>NUCLEOTIDE SEQUENCE [LARGE SCALE GENOMIC DNA]</scope>
    <source>
        <strain evidence="8">TK-2024</strain>
        <tissue evidence="8">Old leaves</tissue>
    </source>
</reference>
<proteinExistence type="predicted"/>
<evidence type="ECO:0000313" key="9">
    <source>
        <dbReference type="Proteomes" id="UP001472677"/>
    </source>
</evidence>
<gene>
    <name evidence="8" type="ORF">V6N12_039363</name>
</gene>
<dbReference type="Pfam" id="PF03140">
    <property type="entry name" value="DUF247"/>
    <property type="match status" value="1"/>
</dbReference>
<dbReference type="PANTHER" id="PTHR31170:SF25">
    <property type="entry name" value="BNAA09G04570D PROTEIN"/>
    <property type="match status" value="1"/>
</dbReference>
<feature type="region of interest" description="Disordered" evidence="5">
    <location>
        <begin position="166"/>
        <end position="191"/>
    </location>
</feature>
<evidence type="ECO:0000256" key="1">
    <source>
        <dbReference type="ARBA" id="ARBA00004123"/>
    </source>
</evidence>
<protein>
    <recommendedName>
        <fullName evidence="7">BHLH domain-containing protein</fullName>
    </recommendedName>
</protein>
<keyword evidence="4" id="KW-0539">Nucleus</keyword>
<evidence type="ECO:0000256" key="5">
    <source>
        <dbReference type="SAM" id="MobiDB-lite"/>
    </source>
</evidence>
<dbReference type="SUPFAM" id="SSF47459">
    <property type="entry name" value="HLH, helix-loop-helix DNA-binding domain"/>
    <property type="match status" value="1"/>
</dbReference>
<evidence type="ECO:0000256" key="3">
    <source>
        <dbReference type="ARBA" id="ARBA00023163"/>
    </source>
</evidence>
<feature type="domain" description="BHLH" evidence="7">
    <location>
        <begin position="68"/>
        <end position="148"/>
    </location>
</feature>
<dbReference type="Pfam" id="PF00010">
    <property type="entry name" value="HLH"/>
    <property type="match status" value="1"/>
</dbReference>
<dbReference type="InterPro" id="IPR011598">
    <property type="entry name" value="bHLH_dom"/>
</dbReference>
<comment type="subcellular location">
    <subcellularLocation>
        <location evidence="1">Nucleus</location>
    </subcellularLocation>
</comment>
<dbReference type="PANTHER" id="PTHR31170">
    <property type="entry name" value="BNAC04G53230D PROTEIN"/>
    <property type="match status" value="1"/>
</dbReference>
<evidence type="ECO:0000256" key="4">
    <source>
        <dbReference type="ARBA" id="ARBA00023242"/>
    </source>
</evidence>
<dbReference type="Gene3D" id="4.10.280.10">
    <property type="entry name" value="Helix-loop-helix DNA-binding domain"/>
    <property type="match status" value="1"/>
</dbReference>
<feature type="compositionally biased region" description="Basic and acidic residues" evidence="5">
    <location>
        <begin position="171"/>
        <end position="181"/>
    </location>
</feature>
<keyword evidence="9" id="KW-1185">Reference proteome</keyword>
<sequence>MCALTPFSTQNWPLVNSIGYGQSYFYESSGCLESFFQSPPPQEENPLDSKSPASFTQTSYFDPSMHMVKKLNHNASERDRRKKVNTMYSSLRSLLPAADQTVLAVNPNIYAFISSLQSATNSVSFVCKQKKLSFPATVSYALKYIPELREQVERLVRQKEELMLRVSEQGGGKRSDHEEQRKKSRPKGRCLSGSVAVSANRVSDSEVSVQIARRKVDHRSQLSLSEMLHYLEKQGFLLLNASSFESFGGIVFNNIHLQMELETACKVGSEEALREKILALVSVEVCVKIIKERDAKLRDCFAQTIELCSDDFVKMVLFDAVFIVELLFRFNFGEFWDDHILGYPRLIHDIRLDLCLIENQLPFFILQDLFNQANESEFCSEEFSFKKMILRFGIWAWEPYVTEDHLQKNFFQVEHIVDLLRLCFRPSCFSFKTDIQVFKIPSAVELQQAGVRLRSGSSKNLFDIRFRDGVLEIPQLLVMDRTKVIFRNLMVYEQHYCSENYVTDYMILISFLVKSPMDAELLIRNGIIGNCLKDSEEVSTFFKGLLEEVQINRKSFEFASLVEDMGAYCRSPWHRWNATLKQDYFSTPWGSLSIITAAVLLLLTFMQTVFAFIQVI</sequence>
<dbReference type="InterPro" id="IPR004158">
    <property type="entry name" value="DUF247_pln"/>
</dbReference>
<comment type="caution">
    <text evidence="8">The sequence shown here is derived from an EMBL/GenBank/DDBJ whole genome shotgun (WGS) entry which is preliminary data.</text>
</comment>
<organism evidence="8 9">
    <name type="scientific">Hibiscus sabdariffa</name>
    <name type="common">roselle</name>
    <dbReference type="NCBI Taxonomy" id="183260"/>
    <lineage>
        <taxon>Eukaryota</taxon>
        <taxon>Viridiplantae</taxon>
        <taxon>Streptophyta</taxon>
        <taxon>Embryophyta</taxon>
        <taxon>Tracheophyta</taxon>
        <taxon>Spermatophyta</taxon>
        <taxon>Magnoliopsida</taxon>
        <taxon>eudicotyledons</taxon>
        <taxon>Gunneridae</taxon>
        <taxon>Pentapetalae</taxon>
        <taxon>rosids</taxon>
        <taxon>malvids</taxon>
        <taxon>Malvales</taxon>
        <taxon>Malvaceae</taxon>
        <taxon>Malvoideae</taxon>
        <taxon>Hibiscus</taxon>
    </lineage>
</organism>
<evidence type="ECO:0000256" key="6">
    <source>
        <dbReference type="SAM" id="Phobius"/>
    </source>
</evidence>
<keyword evidence="6" id="KW-0472">Membrane</keyword>
<dbReference type="SMART" id="SM00353">
    <property type="entry name" value="HLH"/>
    <property type="match status" value="1"/>
</dbReference>
<dbReference type="EMBL" id="JBBPBM010000020">
    <property type="protein sequence ID" value="KAK8550667.1"/>
    <property type="molecule type" value="Genomic_DNA"/>
</dbReference>
<dbReference type="PROSITE" id="PS50888">
    <property type="entry name" value="BHLH"/>
    <property type="match status" value="1"/>
</dbReference>
<evidence type="ECO:0000256" key="2">
    <source>
        <dbReference type="ARBA" id="ARBA00023015"/>
    </source>
</evidence>
<evidence type="ECO:0000259" key="7">
    <source>
        <dbReference type="PROSITE" id="PS50888"/>
    </source>
</evidence>
<dbReference type="Proteomes" id="UP001472677">
    <property type="component" value="Unassembled WGS sequence"/>
</dbReference>
<keyword evidence="2" id="KW-0805">Transcription regulation</keyword>
<feature type="transmembrane region" description="Helical" evidence="6">
    <location>
        <begin position="589"/>
        <end position="613"/>
    </location>
</feature>